<comment type="function">
    <text evidence="10">Cell wall formation. Catalyzes the transfer of a GlcNAc subunit on undecaprenyl-pyrophosphoryl-MurNAc-pentapeptide (lipid intermediate I) to form undecaprenyl-pyrophosphoryl-MurNAc-(pentapeptide)GlcNAc (lipid intermediate II).</text>
</comment>
<dbReference type="GO" id="GO:0005975">
    <property type="term" value="P:carbohydrate metabolic process"/>
    <property type="evidence" value="ECO:0007669"/>
    <property type="project" value="InterPro"/>
</dbReference>
<reference evidence="13" key="1">
    <citation type="submission" date="2022-12" db="EMBL/GenBank/DDBJ databases">
        <title>Paraconexibacter alkalitolerans sp. nov. and Baekduia alba sp. nov., isolated from soil and emended description of the genera Paraconexibacter (Chun et al., 2020) and Baekduia (An et al., 2020).</title>
        <authorList>
            <person name="Vieira S."/>
            <person name="Huber K.J."/>
            <person name="Geppert A."/>
            <person name="Wolf J."/>
            <person name="Neumann-Schaal M."/>
            <person name="Muesken M."/>
            <person name="Overmann J."/>
        </authorList>
    </citation>
    <scope>NUCLEOTIDE SEQUENCE</scope>
    <source>
        <strain evidence="13">AEG42_29</strain>
    </source>
</reference>
<dbReference type="GO" id="GO:0009252">
    <property type="term" value="P:peptidoglycan biosynthetic process"/>
    <property type="evidence" value="ECO:0007669"/>
    <property type="project" value="UniProtKB-UniRule"/>
</dbReference>
<dbReference type="KEGG" id="parq:DSM112329_02168"/>
<keyword evidence="9 10" id="KW-0961">Cell wall biogenesis/degradation</keyword>
<dbReference type="InterPro" id="IPR006009">
    <property type="entry name" value="GlcNAc_MurG"/>
</dbReference>
<dbReference type="HAMAP" id="MF_00033">
    <property type="entry name" value="MurG"/>
    <property type="match status" value="1"/>
</dbReference>
<dbReference type="Pfam" id="PF04101">
    <property type="entry name" value="Glyco_tran_28_C"/>
    <property type="match status" value="1"/>
</dbReference>
<gene>
    <name evidence="10 13" type="primary">murG</name>
    <name evidence="13" type="ORF">DSM112329_02168</name>
</gene>
<comment type="catalytic activity">
    <reaction evidence="10">
        <text>di-trans,octa-cis-undecaprenyl diphospho-N-acetyl-alpha-D-muramoyl-L-alanyl-D-glutamyl-meso-2,6-diaminopimeloyl-D-alanyl-D-alanine + UDP-N-acetyl-alpha-D-glucosamine = di-trans,octa-cis-undecaprenyl diphospho-[N-acetyl-alpha-D-glucosaminyl-(1-&gt;4)]-N-acetyl-alpha-D-muramoyl-L-alanyl-D-glutamyl-meso-2,6-diaminopimeloyl-D-alanyl-D-alanine + UDP + H(+)</text>
        <dbReference type="Rhea" id="RHEA:31227"/>
        <dbReference type="ChEBI" id="CHEBI:15378"/>
        <dbReference type="ChEBI" id="CHEBI:57705"/>
        <dbReference type="ChEBI" id="CHEBI:58223"/>
        <dbReference type="ChEBI" id="CHEBI:61387"/>
        <dbReference type="ChEBI" id="CHEBI:61388"/>
        <dbReference type="EC" id="2.4.1.227"/>
    </reaction>
</comment>
<protein>
    <recommendedName>
        <fullName evidence="10">UDP-N-acetylglucosamine--N-acetylmuramyl-(pentapeptide) pyrophosphoryl-undecaprenol N-acetylglucosamine transferase</fullName>
        <ecNumber evidence="10">2.4.1.227</ecNumber>
    </recommendedName>
    <alternativeName>
        <fullName evidence="10">Undecaprenyl-PP-MurNAc-pentapeptide-UDPGlcNAc GlcNAc transferase</fullName>
    </alternativeName>
</protein>
<evidence type="ECO:0000259" key="11">
    <source>
        <dbReference type="Pfam" id="PF03033"/>
    </source>
</evidence>
<dbReference type="Gene3D" id="3.40.50.2000">
    <property type="entry name" value="Glycogen Phosphorylase B"/>
    <property type="match status" value="2"/>
</dbReference>
<comment type="similarity">
    <text evidence="10">Belongs to the glycosyltransferase 28 family. MurG subfamily.</text>
</comment>
<dbReference type="SUPFAM" id="SSF53756">
    <property type="entry name" value="UDP-Glycosyltransferase/glycogen phosphorylase"/>
    <property type="match status" value="1"/>
</dbReference>
<evidence type="ECO:0000256" key="10">
    <source>
        <dbReference type="HAMAP-Rule" id="MF_00033"/>
    </source>
</evidence>
<dbReference type="GO" id="GO:0008360">
    <property type="term" value="P:regulation of cell shape"/>
    <property type="evidence" value="ECO:0007669"/>
    <property type="project" value="UniProtKB-KW"/>
</dbReference>
<evidence type="ECO:0000256" key="8">
    <source>
        <dbReference type="ARBA" id="ARBA00023306"/>
    </source>
</evidence>
<feature type="binding site" evidence="10">
    <location>
        <position position="272"/>
    </location>
    <ligand>
        <name>UDP-N-acetyl-alpha-D-glucosamine</name>
        <dbReference type="ChEBI" id="CHEBI:57705"/>
    </ligand>
</feature>
<keyword evidence="3 10" id="KW-0328">Glycosyltransferase</keyword>
<evidence type="ECO:0000256" key="6">
    <source>
        <dbReference type="ARBA" id="ARBA00022984"/>
    </source>
</evidence>
<sequence>MVPALAVADALRADGHHVAFTGGDRAEARLVPAAGYELHPLKVEGLSRSNPLKAARGAARAVAALGAARRIVRAERPDVVVGGGGYVAGPVGAVASARRIPLVLTEADSHLGLTNRLLARRARRVCLAFPIAGLDAPLYRVTGRPVPPQTADRAAARARFRLADGETCVLVFGGSLGARSINEAAVEAFATLRPGLRILHACGERDFAALRARVDDPVRPGYDLRAYIDGFADALAACDLTVARSGGSVFEIAAAGRPAILVPYPHAAADHQTGNARWMVDGGGALLIPDPELTAASLGAAVDGLLDDPGRLARMASASAALARPDAAADIAGEVVAAATAADGGRDGAAGPGRGRGRR</sequence>
<dbReference type="PANTHER" id="PTHR21015:SF22">
    <property type="entry name" value="GLYCOSYLTRANSFERASE"/>
    <property type="match status" value="1"/>
</dbReference>
<evidence type="ECO:0000313" key="13">
    <source>
        <dbReference type="EMBL" id="XAY05319.1"/>
    </source>
</evidence>
<comment type="caution">
    <text evidence="10">Lacks conserved residue(s) required for the propagation of feature annotation.</text>
</comment>
<keyword evidence="2 10" id="KW-0132">Cell division</keyword>
<dbReference type="GO" id="GO:0050511">
    <property type="term" value="F:undecaprenyldiphospho-muramoylpentapeptide beta-N-acetylglucosaminyltransferase activity"/>
    <property type="evidence" value="ECO:0007669"/>
    <property type="project" value="UniProtKB-UniRule"/>
</dbReference>
<evidence type="ECO:0000256" key="9">
    <source>
        <dbReference type="ARBA" id="ARBA00023316"/>
    </source>
</evidence>
<organism evidence="13">
    <name type="scientific">Paraconexibacter sp. AEG42_29</name>
    <dbReference type="NCBI Taxonomy" id="2997339"/>
    <lineage>
        <taxon>Bacteria</taxon>
        <taxon>Bacillati</taxon>
        <taxon>Actinomycetota</taxon>
        <taxon>Thermoleophilia</taxon>
        <taxon>Solirubrobacterales</taxon>
        <taxon>Paraconexibacteraceae</taxon>
        <taxon>Paraconexibacter</taxon>
    </lineage>
</organism>
<evidence type="ECO:0000256" key="5">
    <source>
        <dbReference type="ARBA" id="ARBA00022960"/>
    </source>
</evidence>
<dbReference type="GO" id="GO:0051301">
    <property type="term" value="P:cell division"/>
    <property type="evidence" value="ECO:0007669"/>
    <property type="project" value="UniProtKB-KW"/>
</dbReference>
<feature type="binding site" evidence="10">
    <location>
        <position position="175"/>
    </location>
    <ligand>
        <name>UDP-N-acetyl-alpha-D-glucosamine</name>
        <dbReference type="ChEBI" id="CHEBI:57705"/>
    </ligand>
</feature>
<comment type="pathway">
    <text evidence="10">Cell wall biogenesis; peptidoglycan biosynthesis.</text>
</comment>
<accession>A0AAU7AUJ5</accession>
<dbReference type="InterPro" id="IPR004276">
    <property type="entry name" value="GlycoTrans_28_N"/>
</dbReference>
<proteinExistence type="inferred from homology"/>
<dbReference type="RefSeq" id="WP_354701831.1">
    <property type="nucleotide sequence ID" value="NZ_CP114014.1"/>
</dbReference>
<evidence type="ECO:0000256" key="2">
    <source>
        <dbReference type="ARBA" id="ARBA00022618"/>
    </source>
</evidence>
<keyword evidence="4 10" id="KW-0808">Transferase</keyword>
<dbReference type="GO" id="GO:0005886">
    <property type="term" value="C:plasma membrane"/>
    <property type="evidence" value="ECO:0007669"/>
    <property type="project" value="UniProtKB-SubCell"/>
</dbReference>
<feature type="domain" description="Glycosyltransferase family 28 N-terminal" evidence="11">
    <location>
        <begin position="2"/>
        <end position="125"/>
    </location>
</feature>
<keyword evidence="8 10" id="KW-0131">Cell cycle</keyword>
<dbReference type="Pfam" id="PF03033">
    <property type="entry name" value="Glyco_transf_28"/>
    <property type="match status" value="1"/>
</dbReference>
<dbReference type="EC" id="2.4.1.227" evidence="10"/>
<keyword evidence="6 10" id="KW-0573">Peptidoglycan synthesis</keyword>
<dbReference type="PANTHER" id="PTHR21015">
    <property type="entry name" value="UDP-N-ACETYLGLUCOSAMINE--N-ACETYLMURAMYL-(PENTAPEPTIDE) PYROPHOSPHORYL-UNDECAPRENOL N-ACETYLGLUCOSAMINE TRANSFERASE 1"/>
    <property type="match status" value="1"/>
</dbReference>
<dbReference type="InterPro" id="IPR007235">
    <property type="entry name" value="Glyco_trans_28_C"/>
</dbReference>
<feature type="domain" description="Glycosyl transferase family 28 C-terminal" evidence="12">
    <location>
        <begin position="169"/>
        <end position="329"/>
    </location>
</feature>
<dbReference type="GO" id="GO:0071555">
    <property type="term" value="P:cell wall organization"/>
    <property type="evidence" value="ECO:0007669"/>
    <property type="project" value="UniProtKB-KW"/>
</dbReference>
<evidence type="ECO:0000259" key="12">
    <source>
        <dbReference type="Pfam" id="PF04101"/>
    </source>
</evidence>
<keyword evidence="7 10" id="KW-0472">Membrane</keyword>
<name>A0AAU7AUJ5_9ACTN</name>
<dbReference type="EMBL" id="CP114014">
    <property type="protein sequence ID" value="XAY05319.1"/>
    <property type="molecule type" value="Genomic_DNA"/>
</dbReference>
<feature type="binding site" evidence="10">
    <location>
        <position position="228"/>
    </location>
    <ligand>
        <name>UDP-N-acetyl-alpha-D-glucosamine</name>
        <dbReference type="ChEBI" id="CHEBI:57705"/>
    </ligand>
</feature>
<keyword evidence="1 10" id="KW-1003">Cell membrane</keyword>
<comment type="subcellular location">
    <subcellularLocation>
        <location evidence="10">Cell membrane</location>
        <topology evidence="10">Peripheral membrane protein</topology>
        <orientation evidence="10">Cytoplasmic side</orientation>
    </subcellularLocation>
</comment>
<dbReference type="CDD" id="cd03785">
    <property type="entry name" value="GT28_MurG"/>
    <property type="match status" value="1"/>
</dbReference>
<evidence type="ECO:0000256" key="1">
    <source>
        <dbReference type="ARBA" id="ARBA00022475"/>
    </source>
</evidence>
<evidence type="ECO:0000256" key="4">
    <source>
        <dbReference type="ARBA" id="ARBA00022679"/>
    </source>
</evidence>
<dbReference type="AlphaFoldDB" id="A0AAU7AUJ5"/>
<evidence type="ECO:0000256" key="7">
    <source>
        <dbReference type="ARBA" id="ARBA00023136"/>
    </source>
</evidence>
<keyword evidence="5 10" id="KW-0133">Cell shape</keyword>
<evidence type="ECO:0000256" key="3">
    <source>
        <dbReference type="ARBA" id="ARBA00022676"/>
    </source>
</evidence>